<sequence length="99" mass="11383">MEESEYTIVWVFLGEGGIHSAAVFSEREIAEMWIAENELSGTLTAYELDTPVYDWAIGRNFFKPTKAHQRSSEFIGRFSSAYAEHYHYANGKCDEQEHP</sequence>
<proteinExistence type="predicted"/>
<organism evidence="2 3">
    <name type="scientific">Stratiformator vulcanicus</name>
    <dbReference type="NCBI Taxonomy" id="2527980"/>
    <lineage>
        <taxon>Bacteria</taxon>
        <taxon>Pseudomonadati</taxon>
        <taxon>Planctomycetota</taxon>
        <taxon>Planctomycetia</taxon>
        <taxon>Planctomycetales</taxon>
        <taxon>Planctomycetaceae</taxon>
        <taxon>Stratiformator</taxon>
    </lineage>
</organism>
<dbReference type="AlphaFoldDB" id="A0A517QWT5"/>
<dbReference type="OrthoDB" id="72025at2"/>
<reference evidence="2 3" key="1">
    <citation type="submission" date="2019-02" db="EMBL/GenBank/DDBJ databases">
        <title>Deep-cultivation of Planctomycetes and their phenomic and genomic characterization uncovers novel biology.</title>
        <authorList>
            <person name="Wiegand S."/>
            <person name="Jogler M."/>
            <person name="Boedeker C."/>
            <person name="Pinto D."/>
            <person name="Vollmers J."/>
            <person name="Rivas-Marin E."/>
            <person name="Kohn T."/>
            <person name="Peeters S.H."/>
            <person name="Heuer A."/>
            <person name="Rast P."/>
            <person name="Oberbeckmann S."/>
            <person name="Bunk B."/>
            <person name="Jeske O."/>
            <person name="Meyerdierks A."/>
            <person name="Storesund J.E."/>
            <person name="Kallscheuer N."/>
            <person name="Luecker S."/>
            <person name="Lage O.M."/>
            <person name="Pohl T."/>
            <person name="Merkel B.J."/>
            <person name="Hornburger P."/>
            <person name="Mueller R.-W."/>
            <person name="Bruemmer F."/>
            <person name="Labrenz M."/>
            <person name="Spormann A.M."/>
            <person name="Op den Camp H."/>
            <person name="Overmann J."/>
            <person name="Amann R."/>
            <person name="Jetten M.S.M."/>
            <person name="Mascher T."/>
            <person name="Medema M.H."/>
            <person name="Devos D.P."/>
            <person name="Kaster A.-K."/>
            <person name="Ovreas L."/>
            <person name="Rohde M."/>
            <person name="Galperin M.Y."/>
            <person name="Jogler C."/>
        </authorList>
    </citation>
    <scope>NUCLEOTIDE SEQUENCE [LARGE SCALE GENOMIC DNA]</scope>
    <source>
        <strain evidence="2 3">Pan189</strain>
    </source>
</reference>
<dbReference type="InterPro" id="IPR056127">
    <property type="entry name" value="DUF7710"/>
</dbReference>
<dbReference type="RefSeq" id="WP_145362278.1">
    <property type="nucleotide sequence ID" value="NZ_CP036268.1"/>
</dbReference>
<evidence type="ECO:0000259" key="1">
    <source>
        <dbReference type="Pfam" id="PF24819"/>
    </source>
</evidence>
<accession>A0A517QWT5</accession>
<evidence type="ECO:0000313" key="2">
    <source>
        <dbReference type="EMBL" id="QDT36043.1"/>
    </source>
</evidence>
<dbReference type="EMBL" id="CP036268">
    <property type="protein sequence ID" value="QDT36043.1"/>
    <property type="molecule type" value="Genomic_DNA"/>
</dbReference>
<keyword evidence="3" id="KW-1185">Reference proteome</keyword>
<evidence type="ECO:0000313" key="3">
    <source>
        <dbReference type="Proteomes" id="UP000317318"/>
    </source>
</evidence>
<dbReference type="Proteomes" id="UP000317318">
    <property type="component" value="Chromosome"/>
</dbReference>
<dbReference type="KEGG" id="svp:Pan189_03980"/>
<protein>
    <recommendedName>
        <fullName evidence="1">DUF7710 domain-containing protein</fullName>
    </recommendedName>
</protein>
<gene>
    <name evidence="2" type="ORF">Pan189_03980</name>
</gene>
<name>A0A517QWT5_9PLAN</name>
<dbReference type="Pfam" id="PF24819">
    <property type="entry name" value="DUF7710"/>
    <property type="match status" value="1"/>
</dbReference>
<feature type="domain" description="DUF7710" evidence="1">
    <location>
        <begin position="9"/>
        <end position="94"/>
    </location>
</feature>